<dbReference type="Gene3D" id="2.40.50.230">
    <property type="entry name" value="Gp5 N-terminal domain"/>
    <property type="match status" value="1"/>
</dbReference>
<name>A0A9E1LYP4_9FIRM</name>
<protein>
    <submittedName>
        <fullName evidence="1">Phage baseplate protein</fullName>
    </submittedName>
</protein>
<comment type="caution">
    <text evidence="1">The sequence shown here is derived from an EMBL/GenBank/DDBJ whole genome shotgun (WGS) entry which is preliminary data.</text>
</comment>
<dbReference type="InterPro" id="IPR037026">
    <property type="entry name" value="Vgr_OB-fold_dom_sf"/>
</dbReference>
<dbReference type="EMBL" id="JAGZYH010000036">
    <property type="protein sequence ID" value="MBS6622468.1"/>
    <property type="molecule type" value="Genomic_DNA"/>
</dbReference>
<dbReference type="RefSeq" id="WP_120020096.1">
    <property type="nucleotide sequence ID" value="NZ_CABVEJ010000001.1"/>
</dbReference>
<accession>A0A9E1LYP4</accession>
<evidence type="ECO:0000313" key="2">
    <source>
        <dbReference type="Proteomes" id="UP000811365"/>
    </source>
</evidence>
<proteinExistence type="predicted"/>
<dbReference type="SUPFAM" id="SSF69349">
    <property type="entry name" value="Phage fibre proteins"/>
    <property type="match status" value="1"/>
</dbReference>
<dbReference type="InterPro" id="IPR010609">
    <property type="entry name" value="Gp5_C"/>
</dbReference>
<dbReference type="AlphaFoldDB" id="A0A9E1LYP4"/>
<gene>
    <name evidence="1" type="ORF">KH315_09965</name>
</gene>
<sequence length="212" mass="22735">MSSVIRIGSVSKVNYEDGTIEVTYEDRADSVTDEICMVSNAMYRMPVVGKLVCVLHNSDSQEMGTCIGTIWNEDNKPVEGKKGRYRHDYNDEQGKAFEQYDGDTGDYTETIDGNVKETVGKNVEYTVKGDMTFKVGSSTVKVCQNGTVEIKGVTLNFNGTTVNIKGSTVNISGGSGDCKINGISLVNHKHTHSGAATAGPYVVAGETGTPTP</sequence>
<reference evidence="1" key="1">
    <citation type="submission" date="2021-02" db="EMBL/GenBank/DDBJ databases">
        <title>Infant gut strain persistence is associated with maternal origin, phylogeny, and functional potential including surface adhesion and iron acquisition.</title>
        <authorList>
            <person name="Lou Y.C."/>
        </authorList>
    </citation>
    <scope>NUCLEOTIDE SEQUENCE</scope>
    <source>
        <strain evidence="1">L2_039_000G1_dasL2_039_000G1_maxbin2.maxbin.077</strain>
    </source>
</reference>
<evidence type="ECO:0000313" key="1">
    <source>
        <dbReference type="EMBL" id="MBS6622468.1"/>
    </source>
</evidence>
<organism evidence="1 2">
    <name type="scientific">Faecalibacterium prausnitzii</name>
    <dbReference type="NCBI Taxonomy" id="853"/>
    <lineage>
        <taxon>Bacteria</taxon>
        <taxon>Bacillati</taxon>
        <taxon>Bacillota</taxon>
        <taxon>Clostridia</taxon>
        <taxon>Eubacteriales</taxon>
        <taxon>Oscillospiraceae</taxon>
        <taxon>Faecalibacterium</taxon>
    </lineage>
</organism>
<dbReference type="Proteomes" id="UP000811365">
    <property type="component" value="Unassembled WGS sequence"/>
</dbReference>
<dbReference type="Pfam" id="PF06715">
    <property type="entry name" value="Gp5_C"/>
    <property type="match status" value="1"/>
</dbReference>